<organism evidence="2 3">
    <name type="scientific">Penicillium angulare</name>
    <dbReference type="NCBI Taxonomy" id="116970"/>
    <lineage>
        <taxon>Eukaryota</taxon>
        <taxon>Fungi</taxon>
        <taxon>Dikarya</taxon>
        <taxon>Ascomycota</taxon>
        <taxon>Pezizomycotina</taxon>
        <taxon>Eurotiomycetes</taxon>
        <taxon>Eurotiomycetidae</taxon>
        <taxon>Eurotiales</taxon>
        <taxon>Aspergillaceae</taxon>
        <taxon>Penicillium</taxon>
    </lineage>
</organism>
<evidence type="ECO:0000259" key="1">
    <source>
        <dbReference type="Pfam" id="PF16862"/>
    </source>
</evidence>
<dbReference type="InterPro" id="IPR017853">
    <property type="entry name" value="GH"/>
</dbReference>
<dbReference type="InterPro" id="IPR031728">
    <property type="entry name" value="GlcAase_C"/>
</dbReference>
<dbReference type="PANTHER" id="PTHR36183:SF2">
    <property type="entry name" value="BETA-GLUCURONIDASE C-TERMINAL DOMAIN-CONTAINING PROTEIN"/>
    <property type="match status" value="1"/>
</dbReference>
<gene>
    <name evidence="2" type="ORF">N7456_012129</name>
</gene>
<name>A0A9W9K0F1_9EURO</name>
<keyword evidence="3" id="KW-1185">Reference proteome</keyword>
<reference evidence="2" key="1">
    <citation type="submission" date="2022-11" db="EMBL/GenBank/DDBJ databases">
        <authorList>
            <person name="Petersen C."/>
        </authorList>
    </citation>
    <scope>NUCLEOTIDE SEQUENCE</scope>
    <source>
        <strain evidence="2">IBT 30069</strain>
    </source>
</reference>
<comment type="caution">
    <text evidence="2">The sequence shown here is derived from an EMBL/GenBank/DDBJ whole genome shotgun (WGS) entry which is preliminary data.</text>
</comment>
<dbReference type="Proteomes" id="UP001149165">
    <property type="component" value="Unassembled WGS sequence"/>
</dbReference>
<dbReference type="AlphaFoldDB" id="A0A9W9K0F1"/>
<accession>A0A9W9K0F1</accession>
<dbReference type="EMBL" id="JAPQKH010000007">
    <property type="protein sequence ID" value="KAJ5088513.1"/>
    <property type="molecule type" value="Genomic_DNA"/>
</dbReference>
<dbReference type="PANTHER" id="PTHR36183">
    <property type="entry name" value="BETA-GLUCURONIDASE"/>
    <property type="match status" value="1"/>
</dbReference>
<protein>
    <recommendedName>
        <fullName evidence="1">Beta-glucuronidase C-terminal domain-containing protein</fullName>
    </recommendedName>
</protein>
<dbReference type="InterPro" id="IPR052974">
    <property type="entry name" value="GH79_Enzymes"/>
</dbReference>
<dbReference type="OrthoDB" id="2831684at2759"/>
<feature type="domain" description="Beta-glucuronidase C-terminal" evidence="1">
    <location>
        <begin position="386"/>
        <end position="505"/>
    </location>
</feature>
<proteinExistence type="predicted"/>
<reference evidence="2" key="2">
    <citation type="journal article" date="2023" name="IMA Fungus">
        <title>Comparative genomic study of the Penicillium genus elucidates a diverse pangenome and 15 lateral gene transfer events.</title>
        <authorList>
            <person name="Petersen C."/>
            <person name="Sorensen T."/>
            <person name="Nielsen M.R."/>
            <person name="Sondergaard T.E."/>
            <person name="Sorensen J.L."/>
            <person name="Fitzpatrick D.A."/>
            <person name="Frisvad J.C."/>
            <person name="Nielsen K.L."/>
        </authorList>
    </citation>
    <scope>NUCLEOTIDE SEQUENCE</scope>
    <source>
        <strain evidence="2">IBT 30069</strain>
    </source>
</reference>
<evidence type="ECO:0000313" key="2">
    <source>
        <dbReference type="EMBL" id="KAJ5088513.1"/>
    </source>
</evidence>
<evidence type="ECO:0000313" key="3">
    <source>
        <dbReference type="Proteomes" id="UP001149165"/>
    </source>
</evidence>
<dbReference type="SUPFAM" id="SSF51445">
    <property type="entry name" value="(Trans)glycosidases"/>
    <property type="match status" value="1"/>
</dbReference>
<dbReference type="Gene3D" id="3.20.20.80">
    <property type="entry name" value="Glycosidases"/>
    <property type="match status" value="1"/>
</dbReference>
<dbReference type="Pfam" id="PF16862">
    <property type="entry name" value="Glyco_hydro_79C"/>
    <property type="match status" value="1"/>
</dbReference>
<sequence>MYLPAENIQRALLTANSAIKVPLSLTAPIDAIQAPDNYVGFGFETAFINDYANTFTLNLLNSIGKRLGSVPTIRIGGTSGDRVTFDDSQQEIKVCIEGDCPIGSAASYILGPRYFDGFEYFEDFGITFQAPLGADLNVSNTEIYVSRAYEQVNHLVAIAIGNEPDLYSTQYDVDYTLGQYVNDSQTIIAAVSEILEFDEGGRVFEVLDFASNKPSFDLIDVFGDNSYNSTNAKLAAWHWYQLSANYSSSEELQTYLMNHTAIITRFEPLKSQITYLKENDPTIPFVLSETGSATQSSIEIQSGFGAALWCIDFQLYSLTQGVSRVDATHRPAALHSYWVPDDSAGAINPGPQVRAVWYALPFVADFLGQSPGKVVEIDLESDTLAAYAIYNSSTNNVSRLAIINLRTWVNGDDYGSSSRGSETISVPIASNVSSVTVRRLQSAAGAFAMGFDYAGPSENVTWAGEQWSYSIDQGKGHRVDGVSEKETYSVSGGVVEIEIQDSEALSIEF</sequence>